<accession>F0EKA0</accession>
<dbReference type="InterPro" id="IPR004474">
    <property type="entry name" value="LytR_CpsA_psr"/>
</dbReference>
<name>F0EKA0_ENTCA</name>
<keyword evidence="3" id="KW-1133">Transmembrane helix</keyword>
<dbReference type="NCBIfam" id="TIGR00350">
    <property type="entry name" value="lytR_cpsA_psr"/>
    <property type="match status" value="1"/>
</dbReference>
<evidence type="ECO:0000259" key="4">
    <source>
        <dbReference type="Pfam" id="PF03816"/>
    </source>
</evidence>
<evidence type="ECO:0000313" key="5">
    <source>
        <dbReference type="EMBL" id="EGC69558.1"/>
    </source>
</evidence>
<keyword evidence="3" id="KW-0812">Transmembrane</keyword>
<gene>
    <name evidence="5" type="ORF">HMPREF9087_1842</name>
</gene>
<dbReference type="AlphaFoldDB" id="F0EKA0"/>
<evidence type="ECO:0000313" key="6">
    <source>
        <dbReference type="Proteomes" id="UP000004835"/>
    </source>
</evidence>
<dbReference type="InterPro" id="IPR050922">
    <property type="entry name" value="LytR/CpsA/Psr_CW_biosynth"/>
</dbReference>
<reference evidence="5 6" key="1">
    <citation type="submission" date="2011-01" db="EMBL/GenBank/DDBJ databases">
        <authorList>
            <person name="Muzny D."/>
            <person name="Qin X."/>
            <person name="Deng J."/>
            <person name="Jiang H."/>
            <person name="Liu Y."/>
            <person name="Qu J."/>
            <person name="Song X.-Z."/>
            <person name="Zhang L."/>
            <person name="Thornton R."/>
            <person name="Coyle M."/>
            <person name="Francisco L."/>
            <person name="Jackson L."/>
            <person name="Javaid M."/>
            <person name="Korchina V."/>
            <person name="Kovar C."/>
            <person name="Mata R."/>
            <person name="Mathew T."/>
            <person name="Ngo R."/>
            <person name="Nguyen L."/>
            <person name="Nguyen N."/>
            <person name="Okwuonu G."/>
            <person name="Ongeri F."/>
            <person name="Pham C."/>
            <person name="Simmons D."/>
            <person name="Wilczek-Boney K."/>
            <person name="Hale W."/>
            <person name="Jakkamsetti A."/>
            <person name="Pham P."/>
            <person name="Ruth R."/>
            <person name="San Lucas F."/>
            <person name="Warren J."/>
            <person name="Zhang J."/>
            <person name="Zhao Z."/>
            <person name="Zhou C."/>
            <person name="Zhu D."/>
            <person name="Lee S."/>
            <person name="Bess C."/>
            <person name="Blankenburg K."/>
            <person name="Forbes L."/>
            <person name="Fu Q."/>
            <person name="Gubbala S."/>
            <person name="Hirani K."/>
            <person name="Jayaseelan J.C."/>
            <person name="Lara F."/>
            <person name="Munidasa M."/>
            <person name="Palculict T."/>
            <person name="Patil S."/>
            <person name="Pu L.-L."/>
            <person name="Saada N."/>
            <person name="Tang L."/>
            <person name="Weissenberger G."/>
            <person name="Zhu Y."/>
            <person name="Hemphill L."/>
            <person name="Shang Y."/>
            <person name="Youmans B."/>
            <person name="Ayvaz T."/>
            <person name="Ross M."/>
            <person name="Santibanez J."/>
            <person name="Aqrawi P."/>
            <person name="Gross S."/>
            <person name="Joshi V."/>
            <person name="Fowler G."/>
            <person name="Nazareth L."/>
            <person name="Reid J."/>
            <person name="Worley K."/>
            <person name="Petrosino J."/>
            <person name="Highlander S."/>
            <person name="Gibbs R."/>
        </authorList>
    </citation>
    <scope>NUCLEOTIDE SEQUENCE [LARGE SCALE GENOMIC DNA]</scope>
    <source>
        <strain evidence="5 6">ATCC 12755</strain>
    </source>
</reference>
<evidence type="ECO:0000256" key="3">
    <source>
        <dbReference type="SAM" id="Phobius"/>
    </source>
</evidence>
<dbReference type="Proteomes" id="UP000004835">
    <property type="component" value="Unassembled WGS sequence"/>
</dbReference>
<dbReference type="Pfam" id="PF03816">
    <property type="entry name" value="LytR_cpsA_psr"/>
    <property type="match status" value="1"/>
</dbReference>
<dbReference type="PANTHER" id="PTHR33392:SF6">
    <property type="entry name" value="POLYISOPRENYL-TEICHOIC ACID--PEPTIDOGLYCAN TEICHOIC ACID TRANSFERASE TAGU"/>
    <property type="match status" value="1"/>
</dbReference>
<evidence type="ECO:0000256" key="2">
    <source>
        <dbReference type="SAM" id="MobiDB-lite"/>
    </source>
</evidence>
<organism evidence="5 6">
    <name type="scientific">Enterococcus casseliflavus ATCC 12755</name>
    <dbReference type="NCBI Taxonomy" id="888066"/>
    <lineage>
        <taxon>Bacteria</taxon>
        <taxon>Bacillati</taxon>
        <taxon>Bacillota</taxon>
        <taxon>Bacilli</taxon>
        <taxon>Lactobacillales</taxon>
        <taxon>Enterococcaceae</taxon>
        <taxon>Enterococcus</taxon>
    </lineage>
</organism>
<dbReference type="PANTHER" id="PTHR33392">
    <property type="entry name" value="POLYISOPRENYL-TEICHOIC ACID--PEPTIDOGLYCAN TEICHOIC ACID TRANSFERASE TAGU"/>
    <property type="match status" value="1"/>
</dbReference>
<dbReference type="EMBL" id="AEWT01000013">
    <property type="protein sequence ID" value="EGC69558.1"/>
    <property type="molecule type" value="Genomic_DNA"/>
</dbReference>
<comment type="similarity">
    <text evidence="1">Belongs to the LytR/CpsA/Psr (LCP) family.</text>
</comment>
<dbReference type="Gene3D" id="3.40.630.190">
    <property type="entry name" value="LCP protein"/>
    <property type="match status" value="1"/>
</dbReference>
<feature type="compositionally biased region" description="Gly residues" evidence="2">
    <location>
        <begin position="391"/>
        <end position="401"/>
    </location>
</feature>
<feature type="region of interest" description="Disordered" evidence="2">
    <location>
        <begin position="373"/>
        <end position="412"/>
    </location>
</feature>
<feature type="compositionally biased region" description="Polar residues" evidence="2">
    <location>
        <begin position="379"/>
        <end position="390"/>
    </location>
</feature>
<evidence type="ECO:0000256" key="1">
    <source>
        <dbReference type="ARBA" id="ARBA00006068"/>
    </source>
</evidence>
<dbReference type="HOGENOM" id="CLU_016455_2_2_9"/>
<comment type="caution">
    <text evidence="5">The sequence shown here is derived from an EMBL/GenBank/DDBJ whole genome shotgun (WGS) entry which is preliminary data.</text>
</comment>
<proteinExistence type="inferred from homology"/>
<keyword evidence="3" id="KW-0472">Membrane</keyword>
<sequence length="412" mass="46134">MFKGLHRKRIKLLKKIGGSQKFWYNRGEQFRRNEGGTMDRKTRYKQQRAHKARNKRVIIGGIFLFAIAGIVLFAGYTYYAAKNSVDKMFKESAVISSNKSKEDTSLKASDVNSKFGILLMGVDNDAEREKTEHLDSARTDSLIYMVYDGENKKIDMVSLPRDIWTNIYDGTGTGTIATTAKINSAFTIGEEDATIETVQNYLQLPIDYYVNINFTSFEKIIDAIGGITVDVPYDINKKYTSDNTGETLIPEGRQLLNGEQALIFARIRKMDTDVDRGNRQQEVIEAAIHQALKINNVTKYQEILDSVSEDVNTNFKFEDLVSLAGNMLSGFDIQKHTFEWYDGESYDGQSIVYIQDYSYNEIRNDMLKALGQAPADSQADANTETQTGVGNETGAGTGDGYGSDVVDDGTGY</sequence>
<feature type="domain" description="Cell envelope-related transcriptional attenuator" evidence="4">
    <location>
        <begin position="138"/>
        <end position="291"/>
    </location>
</feature>
<protein>
    <submittedName>
        <fullName evidence="5">Cell envelope-like function transcriptional attenuator common domain protein</fullName>
    </submittedName>
</protein>
<feature type="transmembrane region" description="Helical" evidence="3">
    <location>
        <begin position="57"/>
        <end position="79"/>
    </location>
</feature>